<gene>
    <name evidence="1" type="ORF">PACLA_8A057567</name>
</gene>
<organism evidence="1 2">
    <name type="scientific">Paramuricea clavata</name>
    <name type="common">Red gorgonian</name>
    <name type="synonym">Violescent sea-whip</name>
    <dbReference type="NCBI Taxonomy" id="317549"/>
    <lineage>
        <taxon>Eukaryota</taxon>
        <taxon>Metazoa</taxon>
        <taxon>Cnidaria</taxon>
        <taxon>Anthozoa</taxon>
        <taxon>Octocorallia</taxon>
        <taxon>Malacalcyonacea</taxon>
        <taxon>Plexauridae</taxon>
        <taxon>Paramuricea</taxon>
    </lineage>
</organism>
<dbReference type="OrthoDB" id="5989865at2759"/>
<name>A0A7D9I7Z4_PARCT</name>
<protein>
    <submittedName>
        <fullName evidence="1">Uncharacterized protein</fullName>
    </submittedName>
</protein>
<reference evidence="1" key="1">
    <citation type="submission" date="2020-04" db="EMBL/GenBank/DDBJ databases">
        <authorList>
            <person name="Alioto T."/>
            <person name="Alioto T."/>
            <person name="Gomez Garrido J."/>
        </authorList>
    </citation>
    <scope>NUCLEOTIDE SEQUENCE</scope>
    <source>
        <strain evidence="1">A484AB</strain>
    </source>
</reference>
<dbReference type="EMBL" id="CACRXK020003439">
    <property type="protein sequence ID" value="CAB3998785.1"/>
    <property type="molecule type" value="Genomic_DNA"/>
</dbReference>
<proteinExistence type="predicted"/>
<evidence type="ECO:0000313" key="1">
    <source>
        <dbReference type="EMBL" id="CAB3998785.1"/>
    </source>
</evidence>
<dbReference type="Proteomes" id="UP001152795">
    <property type="component" value="Unassembled WGS sequence"/>
</dbReference>
<sequence>MITEKSKTNIASLGVRQIQRRITQSGFTRSVDVQLEALTKAKQANPKGRWWIKADACDVRMGLRESVRGEWSGDEDLGSGELKVLHEEYKSRCAFVHEL</sequence>
<evidence type="ECO:0000313" key="2">
    <source>
        <dbReference type="Proteomes" id="UP001152795"/>
    </source>
</evidence>
<comment type="caution">
    <text evidence="1">The sequence shown here is derived from an EMBL/GenBank/DDBJ whole genome shotgun (WGS) entry which is preliminary data.</text>
</comment>
<keyword evidence="2" id="KW-1185">Reference proteome</keyword>
<dbReference type="AlphaFoldDB" id="A0A7D9I7Z4"/>
<accession>A0A7D9I7Z4</accession>